<keyword evidence="3" id="KW-1185">Reference proteome</keyword>
<dbReference type="AlphaFoldDB" id="K1KF03"/>
<feature type="coiled-coil region" evidence="1">
    <location>
        <begin position="101"/>
        <end position="128"/>
    </location>
</feature>
<sequence>MRTDEYHATDLLETGGSLEAVIKLIDDNARANTECMLACADSGGGESGDASLQSEKALEELSDEELLVLGKHAELLIRHELVMHPGWRLLAAYAHLEFSRAQQMEACLQVMAARVEKLKRELDARQSAHK</sequence>
<dbReference type="EMBL" id="ADMG01000047">
    <property type="protein sequence ID" value="EKB30264.1"/>
    <property type="molecule type" value="Genomic_DNA"/>
</dbReference>
<keyword evidence="1" id="KW-0175">Coiled coil</keyword>
<name>K1KF03_9BURK</name>
<gene>
    <name evidence="2" type="ORF">HMPREF9465_02090</name>
</gene>
<accession>K1KF03</accession>
<evidence type="ECO:0000313" key="2">
    <source>
        <dbReference type="EMBL" id="EKB30264.1"/>
    </source>
</evidence>
<evidence type="ECO:0000313" key="3">
    <source>
        <dbReference type="Proteomes" id="UP000005835"/>
    </source>
</evidence>
<reference evidence="2 3" key="1">
    <citation type="submission" date="2012-05" db="EMBL/GenBank/DDBJ databases">
        <title>The Genome Sequence of Sutterella wadsworthensis 2_1_59BFAA.</title>
        <authorList>
            <consortium name="The Broad Institute Genome Sequencing Platform"/>
            <person name="Earl A."/>
            <person name="Ward D."/>
            <person name="Feldgarden M."/>
            <person name="Gevers D."/>
            <person name="Daigneault M."/>
            <person name="Strauss J."/>
            <person name="Allen-Vercoe E."/>
            <person name="Walker B."/>
            <person name="Young S.K."/>
            <person name="Zeng Q."/>
            <person name="Gargeya S."/>
            <person name="Fitzgerald M."/>
            <person name="Haas B."/>
            <person name="Abouelleil A."/>
            <person name="Alvarado L."/>
            <person name="Arachchi H.M."/>
            <person name="Berlin A.M."/>
            <person name="Chapman S.B."/>
            <person name="Goldberg J."/>
            <person name="Griggs A."/>
            <person name="Gujja S."/>
            <person name="Hansen M."/>
            <person name="Howarth C."/>
            <person name="Imamovic A."/>
            <person name="Larimer J."/>
            <person name="McCowen C."/>
            <person name="Montmayeur A."/>
            <person name="Murphy C."/>
            <person name="Neiman D."/>
            <person name="Pearson M."/>
            <person name="Priest M."/>
            <person name="Roberts A."/>
            <person name="Saif S."/>
            <person name="Shea T."/>
            <person name="Sisk P."/>
            <person name="Sykes S."/>
            <person name="Wortman J."/>
            <person name="Nusbaum C."/>
            <person name="Birren B."/>
        </authorList>
    </citation>
    <scope>NUCLEOTIDE SEQUENCE [LARGE SCALE GENOMIC DNA]</scope>
    <source>
        <strain evidence="2 3">2_1_59BFAA</strain>
    </source>
</reference>
<dbReference type="STRING" id="742823.HMPREF9465_02090"/>
<dbReference type="HOGENOM" id="CLU_1937070_0_0_4"/>
<protein>
    <submittedName>
        <fullName evidence="2">Uncharacterized protein</fullName>
    </submittedName>
</protein>
<comment type="caution">
    <text evidence="2">The sequence shown here is derived from an EMBL/GenBank/DDBJ whole genome shotgun (WGS) entry which is preliminary data.</text>
</comment>
<evidence type="ECO:0000256" key="1">
    <source>
        <dbReference type="SAM" id="Coils"/>
    </source>
</evidence>
<dbReference type="Proteomes" id="UP000005835">
    <property type="component" value="Unassembled WGS sequence"/>
</dbReference>
<organism evidence="2 3">
    <name type="scientific">Sutterella wadsworthensis 2_1_59BFAA</name>
    <dbReference type="NCBI Taxonomy" id="742823"/>
    <lineage>
        <taxon>Bacteria</taxon>
        <taxon>Pseudomonadati</taxon>
        <taxon>Pseudomonadota</taxon>
        <taxon>Betaproteobacteria</taxon>
        <taxon>Burkholderiales</taxon>
        <taxon>Sutterellaceae</taxon>
        <taxon>Sutterella</taxon>
    </lineage>
</organism>
<dbReference type="RefSeq" id="WP_005436844.1">
    <property type="nucleotide sequence ID" value="NZ_JH815520.1"/>
</dbReference>
<proteinExistence type="predicted"/>